<dbReference type="AlphaFoldDB" id="A0A813HLR4"/>
<sequence length="317" mass="31846">MTDSRTSSKAGTPTGQALRTPPGSLASSVSRPSSTGMAEVLTTGSAAARRGATSPTAEAYRLSSAASTPSMGGASASEGNLTKLSGGAQPARAGLAARQSTSGSTKSEKAGSSGSGVQSRGPSRPPGSTASAVTSPKVAGPVPAAAAATRVAAGVSGSNSRRSSSGELSAVAAANAAVAAGASERISRLKGSFGALVGTELSPARVLDRESGLGSQLRKAWLDSGGLLVLRGLTTMTPAEMVAISRIFGQVEEELEINKKKYMVEGVAQVMRIGNTRTADGVMTALNSNNAHLPADGSPQYRMADRLPVWHTDSTYR</sequence>
<name>A0A813HLR4_POLGL</name>
<comment type="caution">
    <text evidence="3">The sequence shown here is derived from an EMBL/GenBank/DDBJ whole genome shotgun (WGS) entry which is preliminary data.</text>
</comment>
<dbReference type="Proteomes" id="UP000654075">
    <property type="component" value="Unassembled WGS sequence"/>
</dbReference>
<evidence type="ECO:0008006" key="5">
    <source>
        <dbReference type="Google" id="ProtNLM"/>
    </source>
</evidence>
<dbReference type="Gene3D" id="3.60.130.10">
    <property type="entry name" value="Clavaminate synthase-like"/>
    <property type="match status" value="1"/>
</dbReference>
<feature type="region of interest" description="Disordered" evidence="2">
    <location>
        <begin position="1"/>
        <end position="138"/>
    </location>
</feature>
<evidence type="ECO:0000256" key="2">
    <source>
        <dbReference type="SAM" id="MobiDB-lite"/>
    </source>
</evidence>
<feature type="compositionally biased region" description="Polar residues" evidence="2">
    <location>
        <begin position="98"/>
        <end position="134"/>
    </location>
</feature>
<organism evidence="3 4">
    <name type="scientific">Polarella glacialis</name>
    <name type="common">Dinoflagellate</name>
    <dbReference type="NCBI Taxonomy" id="89957"/>
    <lineage>
        <taxon>Eukaryota</taxon>
        <taxon>Sar</taxon>
        <taxon>Alveolata</taxon>
        <taxon>Dinophyceae</taxon>
        <taxon>Suessiales</taxon>
        <taxon>Suessiaceae</taxon>
        <taxon>Polarella</taxon>
    </lineage>
</organism>
<feature type="non-terminal residue" evidence="3">
    <location>
        <position position="1"/>
    </location>
</feature>
<evidence type="ECO:0000313" key="4">
    <source>
        <dbReference type="Proteomes" id="UP000654075"/>
    </source>
</evidence>
<feature type="compositionally biased region" description="Low complexity" evidence="2">
    <location>
        <begin position="42"/>
        <end position="57"/>
    </location>
</feature>
<dbReference type="InterPro" id="IPR042098">
    <property type="entry name" value="TauD-like_sf"/>
</dbReference>
<feature type="compositionally biased region" description="Polar residues" evidence="2">
    <location>
        <begin position="25"/>
        <end position="36"/>
    </location>
</feature>
<dbReference type="EMBL" id="CAJNNV010032139">
    <property type="protein sequence ID" value="CAE8639074.1"/>
    <property type="molecule type" value="Genomic_DNA"/>
</dbReference>
<keyword evidence="4" id="KW-1185">Reference proteome</keyword>
<accession>A0A813HLR4</accession>
<protein>
    <recommendedName>
        <fullName evidence="5">TauD/TfdA-like domain-containing protein</fullName>
    </recommendedName>
</protein>
<dbReference type="OrthoDB" id="5818554at2759"/>
<reference evidence="3" key="1">
    <citation type="submission" date="2021-02" db="EMBL/GenBank/DDBJ databases">
        <authorList>
            <person name="Dougan E. K."/>
            <person name="Rhodes N."/>
            <person name="Thang M."/>
            <person name="Chan C."/>
        </authorList>
    </citation>
    <scope>NUCLEOTIDE SEQUENCE</scope>
</reference>
<evidence type="ECO:0000313" key="3">
    <source>
        <dbReference type="EMBL" id="CAE8639074.1"/>
    </source>
</evidence>
<feature type="compositionally biased region" description="Polar residues" evidence="2">
    <location>
        <begin position="1"/>
        <end position="17"/>
    </location>
</feature>
<evidence type="ECO:0000256" key="1">
    <source>
        <dbReference type="ARBA" id="ARBA00023002"/>
    </source>
</evidence>
<proteinExistence type="predicted"/>
<keyword evidence="1" id="KW-0560">Oxidoreductase</keyword>
<gene>
    <name evidence="3" type="ORF">PGLA1383_LOCUS54135</name>
</gene>
<dbReference type="GO" id="GO:0016491">
    <property type="term" value="F:oxidoreductase activity"/>
    <property type="evidence" value="ECO:0007669"/>
    <property type="project" value="UniProtKB-KW"/>
</dbReference>